<protein>
    <submittedName>
        <fullName evidence="1">Hemin receptor</fullName>
    </submittedName>
</protein>
<gene>
    <name evidence="1" type="ORF">DBX24_07900</name>
</gene>
<organism evidence="1 2">
    <name type="scientific">Bergeyella cardium</name>
    <dbReference type="NCBI Taxonomy" id="1585976"/>
    <lineage>
        <taxon>Bacteria</taxon>
        <taxon>Pseudomonadati</taxon>
        <taxon>Bacteroidota</taxon>
        <taxon>Flavobacteriia</taxon>
        <taxon>Flavobacteriales</taxon>
        <taxon>Weeksellaceae</taxon>
        <taxon>Bergeyella</taxon>
    </lineage>
</organism>
<name>A0A6P1QVK7_9FLAO</name>
<dbReference type="Gene3D" id="2.40.160.60">
    <property type="entry name" value="Outer membrane protein transport protein (OMPP1/FadL/TodX)"/>
    <property type="match status" value="1"/>
</dbReference>
<dbReference type="RefSeq" id="WP_120489164.1">
    <property type="nucleotide sequence ID" value="NZ_CP029149.1"/>
</dbReference>
<dbReference type="EMBL" id="CP029149">
    <property type="protein sequence ID" value="QHN65805.1"/>
    <property type="molecule type" value="Genomic_DNA"/>
</dbReference>
<dbReference type="SUPFAM" id="SSF56935">
    <property type="entry name" value="Porins"/>
    <property type="match status" value="1"/>
</dbReference>
<dbReference type="OrthoDB" id="9765571at2"/>
<dbReference type="KEGG" id="bcad:DBX24_07900"/>
<reference evidence="1 2" key="1">
    <citation type="submission" date="2018-04" db="EMBL/GenBank/DDBJ databases">
        <title>Characteristic and Complete Genome Sequencing of A Novel Member of Infective Endocarditis Causative Bacteria: Bergeyella cardium QL-PH.</title>
        <authorList>
            <person name="Pan H."/>
            <person name="Sun E."/>
            <person name="Zhang Y."/>
        </authorList>
    </citation>
    <scope>NUCLEOTIDE SEQUENCE [LARGE SCALE GENOMIC DNA]</scope>
    <source>
        <strain evidence="1 2">HPQL</strain>
    </source>
</reference>
<dbReference type="Proteomes" id="UP000464318">
    <property type="component" value="Chromosome"/>
</dbReference>
<evidence type="ECO:0000313" key="2">
    <source>
        <dbReference type="Proteomes" id="UP000464318"/>
    </source>
</evidence>
<evidence type="ECO:0000313" key="1">
    <source>
        <dbReference type="EMBL" id="QHN65805.1"/>
    </source>
</evidence>
<accession>A0A6P1QVK7</accession>
<keyword evidence="1" id="KW-0675">Receptor</keyword>
<keyword evidence="2" id="KW-1185">Reference proteome</keyword>
<dbReference type="AlphaFoldDB" id="A0A6P1QVK7"/>
<sequence>MIRKYLTVLGVAASYFVQAQDISVLKNAADVYSDIQVAGTSKSNAMAGALGALGGDISSVNSNPAGIGVYITNDLSLSLNIDNSKNTSRMHGAALGYSLSKVNLGQVGAVSVFQTNEQSGFKFFNLAVNYSAKSIENYVETPANPNIALLDNTNTPIYRFNGHAYNRTGNLSKISIAGGANYENKIYLGVSANLYSADIKQDDTSAWKKVSDGTIEYFNKQYTPYAEEASGASLNLGIIGKISQEFRLGLAVESPTWWKIDRTYQYYSKDGKSDRQYSESRNFISPLKTTISAAYVPSKNFALNVDYSLGLTRPKYDTQSKGVDTEFENYYKDFNKNQSEFRVGAEYRYHQFRLRGGYAYATKQHKDVLVTSFNANGSTSDNRYNNPISGERTTLAAGLGYDFKSFYIDAAFQHINAKYSNLFLYGDDAAESGYYSTKTTNNFSGDYAVSEVKNIRNILTFTLGWKF</sequence>
<proteinExistence type="predicted"/>